<sequence>MNCNRALLQISSIGAGVFVSICLASTVATATAKNQDTAASVVADQVRSQGFPCKNPSSAERIEAESAPNQTVYLLTCEDMTYRVLLIPDQAAEVAKVD</sequence>
<dbReference type="Proteomes" id="UP000240259">
    <property type="component" value="Unassembled WGS sequence"/>
</dbReference>
<dbReference type="OrthoDB" id="8020600at2"/>
<name>A0A2T4IZY6_9HYPH</name>
<gene>
    <name evidence="2" type="ORF">C9427_06610</name>
</gene>
<feature type="chain" id="PRO_5015438843" description="PepSY domain-containing protein" evidence="1">
    <location>
        <begin position="31"/>
        <end position="98"/>
    </location>
</feature>
<protein>
    <recommendedName>
        <fullName evidence="4">PepSY domain-containing protein</fullName>
    </recommendedName>
</protein>
<evidence type="ECO:0000313" key="3">
    <source>
        <dbReference type="Proteomes" id="UP000240259"/>
    </source>
</evidence>
<accession>A0A2T4IZY6</accession>
<dbReference type="EMBL" id="PZJX01000014">
    <property type="protein sequence ID" value="PTE11220.1"/>
    <property type="molecule type" value="Genomic_DNA"/>
</dbReference>
<feature type="signal peptide" evidence="1">
    <location>
        <begin position="1"/>
        <end position="30"/>
    </location>
</feature>
<dbReference type="AlphaFoldDB" id="A0A2T4IZY6"/>
<reference evidence="2 3" key="1">
    <citation type="submission" date="2018-03" db="EMBL/GenBank/DDBJ databases">
        <title>Genome sequence of the symbiotic type strain Mesorhizobium helmanticense CSLC115NT isolated from Lotus corniculatus nodules.</title>
        <authorList>
            <person name="Sannazzaro A.I."/>
            <person name="Torres Tejerizo G.A."/>
            <person name="Dip D."/>
            <person name="Caballero M."/>
            <person name="Pistorio M."/>
            <person name="Estrella M.J."/>
        </authorList>
    </citation>
    <scope>NUCLEOTIDE SEQUENCE [LARGE SCALE GENOMIC DNA]</scope>
    <source>
        <strain evidence="2 3">CSLC115N</strain>
    </source>
</reference>
<dbReference type="RefSeq" id="WP_107648334.1">
    <property type="nucleotide sequence ID" value="NZ_PZJX01000014.1"/>
</dbReference>
<evidence type="ECO:0000313" key="2">
    <source>
        <dbReference type="EMBL" id="PTE11220.1"/>
    </source>
</evidence>
<proteinExistence type="predicted"/>
<evidence type="ECO:0000256" key="1">
    <source>
        <dbReference type="SAM" id="SignalP"/>
    </source>
</evidence>
<organism evidence="2 3">
    <name type="scientific">Mesorhizobium helmanticense</name>
    <dbReference type="NCBI Taxonomy" id="1776423"/>
    <lineage>
        <taxon>Bacteria</taxon>
        <taxon>Pseudomonadati</taxon>
        <taxon>Pseudomonadota</taxon>
        <taxon>Alphaproteobacteria</taxon>
        <taxon>Hyphomicrobiales</taxon>
        <taxon>Phyllobacteriaceae</taxon>
        <taxon>Mesorhizobium</taxon>
    </lineage>
</organism>
<keyword evidence="1" id="KW-0732">Signal</keyword>
<keyword evidence="3" id="KW-1185">Reference proteome</keyword>
<comment type="caution">
    <text evidence="2">The sequence shown here is derived from an EMBL/GenBank/DDBJ whole genome shotgun (WGS) entry which is preliminary data.</text>
</comment>
<evidence type="ECO:0008006" key="4">
    <source>
        <dbReference type="Google" id="ProtNLM"/>
    </source>
</evidence>